<sequence>MPLTFEDQNLSAWIEVDDTELPLYDVQTNDKEVSGWIPSEAGKHFVVKWSRENRAVEMCGDVDMDGKACGGKVMRNVDGTHFTHSGVRTSPTTEKPFLFSPLELTDDEEYLSQKTSGLGEIKLMISLATFGASVDSFVQRDLVEKVHERSKKAMGHKVSLGEPTQVAHVLPITTTRNGTLATFIFRYRPIGAEPLILYFWLGEIFYSHEIDLDMLRANGIVPQAESKKRAAEQIGGEVVDLTGDLSDDEDERRVRSLREELAKLERKRRKTTHVKSEPGIKPEPGSSSARSSRTVSLGVIDLT</sequence>
<dbReference type="InterPro" id="IPR057678">
    <property type="entry name" value="DUF7918"/>
</dbReference>
<feature type="compositionally biased region" description="Low complexity" evidence="1">
    <location>
        <begin position="286"/>
        <end position="296"/>
    </location>
</feature>
<organism evidence="3 4">
    <name type="scientific">Collybiopsis confluens</name>
    <dbReference type="NCBI Taxonomy" id="2823264"/>
    <lineage>
        <taxon>Eukaryota</taxon>
        <taxon>Fungi</taxon>
        <taxon>Dikarya</taxon>
        <taxon>Basidiomycota</taxon>
        <taxon>Agaricomycotina</taxon>
        <taxon>Agaricomycetes</taxon>
        <taxon>Agaricomycetidae</taxon>
        <taxon>Agaricales</taxon>
        <taxon>Marasmiineae</taxon>
        <taxon>Omphalotaceae</taxon>
        <taxon>Collybiopsis</taxon>
    </lineage>
</organism>
<dbReference type="OrthoDB" id="3364132at2759"/>
<evidence type="ECO:0000313" key="4">
    <source>
        <dbReference type="Proteomes" id="UP000518752"/>
    </source>
</evidence>
<keyword evidence="4" id="KW-1185">Reference proteome</keyword>
<dbReference type="PANTHER" id="PTHR36223:SF1">
    <property type="entry name" value="TRANSCRIPTION ELONGATION FACTOR EAF N-TERMINAL DOMAIN-CONTAINING PROTEIN"/>
    <property type="match status" value="1"/>
</dbReference>
<dbReference type="PANTHER" id="PTHR36223">
    <property type="entry name" value="BETA-LACTAMASE-TYPE TRANSPEPTIDASE FOLD DOMAIN CONTAINING PROTEIN"/>
    <property type="match status" value="1"/>
</dbReference>
<feature type="region of interest" description="Disordered" evidence="1">
    <location>
        <begin position="264"/>
        <end position="303"/>
    </location>
</feature>
<gene>
    <name evidence="3" type="ORF">D9757_004954</name>
</gene>
<proteinExistence type="predicted"/>
<dbReference type="Pfam" id="PF25534">
    <property type="entry name" value="DUF7918"/>
    <property type="match status" value="1"/>
</dbReference>
<protein>
    <recommendedName>
        <fullName evidence="2">DUF7918 domain-containing protein</fullName>
    </recommendedName>
</protein>
<name>A0A8H5HTA2_9AGAR</name>
<reference evidence="3 4" key="1">
    <citation type="journal article" date="2020" name="ISME J.">
        <title>Uncovering the hidden diversity of litter-decomposition mechanisms in mushroom-forming fungi.</title>
        <authorList>
            <person name="Floudas D."/>
            <person name="Bentzer J."/>
            <person name="Ahren D."/>
            <person name="Johansson T."/>
            <person name="Persson P."/>
            <person name="Tunlid A."/>
        </authorList>
    </citation>
    <scope>NUCLEOTIDE SEQUENCE [LARGE SCALE GENOMIC DNA]</scope>
    <source>
        <strain evidence="3 4">CBS 406.79</strain>
    </source>
</reference>
<dbReference type="EMBL" id="JAACJN010000024">
    <property type="protein sequence ID" value="KAF5389084.1"/>
    <property type="molecule type" value="Genomic_DNA"/>
</dbReference>
<evidence type="ECO:0000313" key="3">
    <source>
        <dbReference type="EMBL" id="KAF5389084.1"/>
    </source>
</evidence>
<feature type="domain" description="DUF7918" evidence="2">
    <location>
        <begin position="12"/>
        <end position="189"/>
    </location>
</feature>
<evidence type="ECO:0000256" key="1">
    <source>
        <dbReference type="SAM" id="MobiDB-lite"/>
    </source>
</evidence>
<comment type="caution">
    <text evidence="3">The sequence shown here is derived from an EMBL/GenBank/DDBJ whole genome shotgun (WGS) entry which is preliminary data.</text>
</comment>
<evidence type="ECO:0000259" key="2">
    <source>
        <dbReference type="Pfam" id="PF25534"/>
    </source>
</evidence>
<accession>A0A8H5HTA2</accession>
<dbReference type="AlphaFoldDB" id="A0A8H5HTA2"/>
<dbReference type="Proteomes" id="UP000518752">
    <property type="component" value="Unassembled WGS sequence"/>
</dbReference>